<dbReference type="SUPFAM" id="SSF55347">
    <property type="entry name" value="Glyceraldehyde-3-phosphate dehydrogenase-like, C-terminal domain"/>
    <property type="match status" value="1"/>
</dbReference>
<dbReference type="PANTHER" id="PTHR43818">
    <property type="entry name" value="BCDNA.GH03377"/>
    <property type="match status" value="1"/>
</dbReference>
<dbReference type="InterPro" id="IPR050463">
    <property type="entry name" value="Gfo/Idh/MocA_oxidrdct_glycsds"/>
</dbReference>
<evidence type="ECO:0000313" key="7">
    <source>
        <dbReference type="Proteomes" id="UP000215316"/>
    </source>
</evidence>
<dbReference type="Gene3D" id="3.30.360.10">
    <property type="entry name" value="Dihydrodipicolinate Reductase, domain 2"/>
    <property type="match status" value="1"/>
</dbReference>
<dbReference type="AlphaFoldDB" id="A0A225CHE9"/>
<dbReference type="GO" id="GO:0016491">
    <property type="term" value="F:oxidoreductase activity"/>
    <property type="evidence" value="ECO:0007669"/>
    <property type="project" value="UniProtKB-KW"/>
</dbReference>
<dbReference type="Pfam" id="PF22725">
    <property type="entry name" value="GFO_IDH_MocA_C3"/>
    <property type="match status" value="1"/>
</dbReference>
<sequence length="419" mass="44055">MTDPTLQSALSSASSPAPGAPPTPAAPPRRRVGVGLVSVGWMGRLHTRAYRAVREHYPELPVDVRLVAAADPDDGVRAHARDVLGYARTSPAYRDVIGDPEVDVVSICAPNALHREVALAAAEAGKPFWIEKPMGRSAAESRDIARAAADAGLVTAVGFNYRHAPAVSRARELVRGGAIGRVTNVRVRLLADYSADPLGALTWRFRRDRAGSGVLGDLLSHGADLAQLVAGRIASVTGLTETVIRERPLPTSAAAGHFSTGSADQPRGRVENEDIAAVIGRFASGAVVTLEASRVAVGPRAEYALEVHGTTGSLRWDFARLNELQLADDPSGYRTVMAGPGFGDFARFQPGAGTGMGFDDLKTIEAQLFLRSVLEGRQLAPSAADAWAAAEIVDAVERSDASGSWEAVAEVEGATTYDA</sequence>
<dbReference type="SUPFAM" id="SSF51735">
    <property type="entry name" value="NAD(P)-binding Rossmann-fold domains"/>
    <property type="match status" value="1"/>
</dbReference>
<name>A0A225CHE9_9MICO</name>
<feature type="compositionally biased region" description="Low complexity" evidence="3">
    <location>
        <begin position="8"/>
        <end position="17"/>
    </location>
</feature>
<protein>
    <submittedName>
        <fullName evidence="6">Myo-inositol 2-dehydrogenase</fullName>
    </submittedName>
</protein>
<organism evidence="6 7">
    <name type="scientific">Clavibacter tessellarius</name>
    <dbReference type="NCBI Taxonomy" id="31965"/>
    <lineage>
        <taxon>Bacteria</taxon>
        <taxon>Bacillati</taxon>
        <taxon>Actinomycetota</taxon>
        <taxon>Actinomycetes</taxon>
        <taxon>Micrococcales</taxon>
        <taxon>Microbacteriaceae</taxon>
        <taxon>Clavibacter</taxon>
    </lineage>
</organism>
<dbReference type="OrthoDB" id="9792085at2"/>
<evidence type="ECO:0000256" key="3">
    <source>
        <dbReference type="SAM" id="MobiDB-lite"/>
    </source>
</evidence>
<evidence type="ECO:0000313" key="6">
    <source>
        <dbReference type="EMBL" id="OQJ61833.1"/>
    </source>
</evidence>
<keyword evidence="2" id="KW-0520">NAD</keyword>
<dbReference type="Pfam" id="PF01408">
    <property type="entry name" value="GFO_IDH_MocA"/>
    <property type="match status" value="1"/>
</dbReference>
<evidence type="ECO:0000256" key="1">
    <source>
        <dbReference type="ARBA" id="ARBA00023002"/>
    </source>
</evidence>
<accession>A0A225CHE9</accession>
<comment type="caution">
    <text evidence="6">The sequence shown here is derived from an EMBL/GenBank/DDBJ whole genome shotgun (WGS) entry which is preliminary data.</text>
</comment>
<dbReference type="RefSeq" id="WP_094126238.1">
    <property type="nucleotide sequence ID" value="NZ_JBHUJP010000004.1"/>
</dbReference>
<gene>
    <name evidence="6" type="ORF">B5P24_01685</name>
</gene>
<dbReference type="InterPro" id="IPR000683">
    <property type="entry name" value="Gfo/Idh/MocA-like_OxRdtase_N"/>
</dbReference>
<dbReference type="PANTHER" id="PTHR43818:SF11">
    <property type="entry name" value="BCDNA.GH03377"/>
    <property type="match status" value="1"/>
</dbReference>
<evidence type="ECO:0000259" key="4">
    <source>
        <dbReference type="Pfam" id="PF01408"/>
    </source>
</evidence>
<dbReference type="InterPro" id="IPR055170">
    <property type="entry name" value="GFO_IDH_MocA-like_dom"/>
</dbReference>
<dbReference type="Gene3D" id="3.40.50.720">
    <property type="entry name" value="NAD(P)-binding Rossmann-like Domain"/>
    <property type="match status" value="1"/>
</dbReference>
<keyword evidence="7" id="KW-1185">Reference proteome</keyword>
<feature type="domain" description="GFO/IDH/MocA-like oxidoreductase" evidence="5">
    <location>
        <begin position="168"/>
        <end position="315"/>
    </location>
</feature>
<feature type="domain" description="Gfo/Idh/MocA-like oxidoreductase N-terminal" evidence="4">
    <location>
        <begin position="33"/>
        <end position="159"/>
    </location>
</feature>
<dbReference type="Proteomes" id="UP000215316">
    <property type="component" value="Unassembled WGS sequence"/>
</dbReference>
<dbReference type="InterPro" id="IPR036291">
    <property type="entry name" value="NAD(P)-bd_dom_sf"/>
</dbReference>
<proteinExistence type="predicted"/>
<evidence type="ECO:0000256" key="2">
    <source>
        <dbReference type="ARBA" id="ARBA00023027"/>
    </source>
</evidence>
<keyword evidence="1" id="KW-0560">Oxidoreductase</keyword>
<feature type="region of interest" description="Disordered" evidence="3">
    <location>
        <begin position="1"/>
        <end position="30"/>
    </location>
</feature>
<evidence type="ECO:0000259" key="5">
    <source>
        <dbReference type="Pfam" id="PF22725"/>
    </source>
</evidence>
<dbReference type="EMBL" id="MZMQ01000001">
    <property type="protein sequence ID" value="OQJ61833.1"/>
    <property type="molecule type" value="Genomic_DNA"/>
</dbReference>
<reference evidence="6" key="1">
    <citation type="submission" date="2017-08" db="EMBL/GenBank/DDBJ databases">
        <title>Genomes of multiple Clavibacter strains from different subspecies.</title>
        <authorList>
            <person name="Yuan X.-K."/>
            <person name="Li X.-S."/>
            <person name="Nie J."/>
            <person name="De Boer S.H."/>
        </authorList>
    </citation>
    <scope>NUCLEOTIDE SEQUENCE [LARGE SCALE GENOMIC DNA]</scope>
    <source>
        <strain evidence="6">ATCC 33566</strain>
    </source>
</reference>
<dbReference type="GO" id="GO:0000166">
    <property type="term" value="F:nucleotide binding"/>
    <property type="evidence" value="ECO:0007669"/>
    <property type="project" value="InterPro"/>
</dbReference>
<feature type="compositionally biased region" description="Pro residues" evidence="3">
    <location>
        <begin position="18"/>
        <end position="27"/>
    </location>
</feature>